<organism evidence="2">
    <name type="scientific">Guillardia theta (strain CCMP2712)</name>
    <name type="common">Cryptophyte</name>
    <dbReference type="NCBI Taxonomy" id="905079"/>
    <lineage>
        <taxon>Eukaryota</taxon>
        <taxon>Cryptophyceae</taxon>
        <taxon>Pyrenomonadales</taxon>
        <taxon>Geminigeraceae</taxon>
        <taxon>Guillardia</taxon>
    </lineage>
</organism>
<dbReference type="HAMAP" id="MF_03046">
    <property type="entry name" value="ENY2_Sus1"/>
    <property type="match status" value="1"/>
</dbReference>
<dbReference type="GO" id="GO:0071819">
    <property type="term" value="C:DUBm complex"/>
    <property type="evidence" value="ECO:0007669"/>
    <property type="project" value="UniProtKB-UniRule"/>
</dbReference>
<keyword evidence="1" id="KW-0805">Transcription regulation</keyword>
<dbReference type="Pfam" id="PF10163">
    <property type="entry name" value="EnY2"/>
    <property type="match status" value="1"/>
</dbReference>
<keyword evidence="4" id="KW-1185">Reference proteome</keyword>
<dbReference type="STRING" id="905079.L1JQ09"/>
<dbReference type="GeneID" id="17306905"/>
<dbReference type="eggNOG" id="KOG4479">
    <property type="taxonomic scope" value="Eukaryota"/>
</dbReference>
<evidence type="ECO:0000313" key="2">
    <source>
        <dbReference type="EMBL" id="EKX50344.1"/>
    </source>
</evidence>
<keyword evidence="1" id="KW-0804">Transcription</keyword>
<comment type="function">
    <text evidence="1">Involved in mRNA export coupled transcription activation by association with both the TREX-2 and the SAGA complexes. The transcription regulatory histone acetylation (HAT) complex SAGA is a multiprotein complex that activates transcription by remodeling chromatin and mediating histone acetylation and deubiquitination. Within the SAGA complex, participates to a subcomplex that specifically deubiquitinates histones. The SAGA complex is recruited to specific gene promoters by activators, where it is required for transcription. The TREX-2 complex functions in docking export-competent ribonucleoprotein particles (mRNPs) to the nuclear entrance of the nuclear pore complex (nuclear basket). TREX-2 participates in mRNA export and accurate chromatin positioning in the nucleus by tethering genes to the nuclear periphery.</text>
</comment>
<dbReference type="OMA" id="CKGLEHV"/>
<dbReference type="GO" id="GO:0000124">
    <property type="term" value="C:SAGA complex"/>
    <property type="evidence" value="ECO:0007669"/>
    <property type="project" value="UniProtKB-UniRule"/>
</dbReference>
<dbReference type="GO" id="GO:0015031">
    <property type="term" value="P:protein transport"/>
    <property type="evidence" value="ECO:0007669"/>
    <property type="project" value="UniProtKB-KW"/>
</dbReference>
<dbReference type="GO" id="GO:0003713">
    <property type="term" value="F:transcription coactivator activity"/>
    <property type="evidence" value="ECO:0007669"/>
    <property type="project" value="UniProtKB-UniRule"/>
</dbReference>
<dbReference type="GO" id="GO:0006406">
    <property type="term" value="P:mRNA export from nucleus"/>
    <property type="evidence" value="ECO:0007669"/>
    <property type="project" value="UniProtKB-UniRule"/>
</dbReference>
<keyword evidence="1" id="KW-0539">Nucleus</keyword>
<comment type="similarity">
    <text evidence="1">Belongs to the ENY2 family.</text>
</comment>
<dbReference type="GO" id="GO:0070390">
    <property type="term" value="C:transcription export complex 2"/>
    <property type="evidence" value="ECO:0007669"/>
    <property type="project" value="UniProtKB-UniRule"/>
</dbReference>
<comment type="subcellular location">
    <subcellularLocation>
        <location evidence="1">Nucleus</location>
        <location evidence="1">Nucleoplasm</location>
    </subcellularLocation>
</comment>
<evidence type="ECO:0000256" key="1">
    <source>
        <dbReference type="HAMAP-Rule" id="MF_03046"/>
    </source>
</evidence>
<dbReference type="RefSeq" id="XP_005837324.1">
    <property type="nucleotide sequence ID" value="XM_005837267.1"/>
</dbReference>
<proteinExistence type="inferred from homology"/>
<dbReference type="EnsemblProtists" id="EKX50344">
    <property type="protein sequence ID" value="EKX50344"/>
    <property type="gene ID" value="GUITHDRAFT_104154"/>
</dbReference>
<dbReference type="PaxDb" id="55529-EKX50344"/>
<keyword evidence="1" id="KW-0156">Chromatin regulator</keyword>
<reference evidence="2 4" key="1">
    <citation type="journal article" date="2012" name="Nature">
        <title>Algal genomes reveal evolutionary mosaicism and the fate of nucleomorphs.</title>
        <authorList>
            <consortium name="DOE Joint Genome Institute"/>
            <person name="Curtis B.A."/>
            <person name="Tanifuji G."/>
            <person name="Burki F."/>
            <person name="Gruber A."/>
            <person name="Irimia M."/>
            <person name="Maruyama S."/>
            <person name="Arias M.C."/>
            <person name="Ball S.G."/>
            <person name="Gile G.H."/>
            <person name="Hirakawa Y."/>
            <person name="Hopkins J.F."/>
            <person name="Kuo A."/>
            <person name="Rensing S.A."/>
            <person name="Schmutz J."/>
            <person name="Symeonidi A."/>
            <person name="Elias M."/>
            <person name="Eveleigh R.J."/>
            <person name="Herman E.K."/>
            <person name="Klute M.J."/>
            <person name="Nakayama T."/>
            <person name="Obornik M."/>
            <person name="Reyes-Prieto A."/>
            <person name="Armbrust E.V."/>
            <person name="Aves S.J."/>
            <person name="Beiko R.G."/>
            <person name="Coutinho P."/>
            <person name="Dacks J.B."/>
            <person name="Durnford D.G."/>
            <person name="Fast N.M."/>
            <person name="Green B.R."/>
            <person name="Grisdale C.J."/>
            <person name="Hempel F."/>
            <person name="Henrissat B."/>
            <person name="Hoppner M.P."/>
            <person name="Ishida K."/>
            <person name="Kim E."/>
            <person name="Koreny L."/>
            <person name="Kroth P.G."/>
            <person name="Liu Y."/>
            <person name="Malik S.B."/>
            <person name="Maier U.G."/>
            <person name="McRose D."/>
            <person name="Mock T."/>
            <person name="Neilson J.A."/>
            <person name="Onodera N.T."/>
            <person name="Poole A.M."/>
            <person name="Pritham E.J."/>
            <person name="Richards T.A."/>
            <person name="Rocap G."/>
            <person name="Roy S.W."/>
            <person name="Sarai C."/>
            <person name="Schaack S."/>
            <person name="Shirato S."/>
            <person name="Slamovits C.H."/>
            <person name="Spencer D.F."/>
            <person name="Suzuki S."/>
            <person name="Worden A.Z."/>
            <person name="Zauner S."/>
            <person name="Barry K."/>
            <person name="Bell C."/>
            <person name="Bharti A.K."/>
            <person name="Crow J.A."/>
            <person name="Grimwood J."/>
            <person name="Kramer R."/>
            <person name="Lindquist E."/>
            <person name="Lucas S."/>
            <person name="Salamov A."/>
            <person name="McFadden G.I."/>
            <person name="Lane C.E."/>
            <person name="Keeling P.J."/>
            <person name="Gray M.W."/>
            <person name="Grigoriev I.V."/>
            <person name="Archibald J.M."/>
        </authorList>
    </citation>
    <scope>NUCLEOTIDE SEQUENCE</scope>
    <source>
        <strain evidence="2 4">CCMP2712</strain>
    </source>
</reference>
<reference evidence="4" key="2">
    <citation type="submission" date="2012-11" db="EMBL/GenBank/DDBJ databases">
        <authorList>
            <person name="Kuo A."/>
            <person name="Curtis B.A."/>
            <person name="Tanifuji G."/>
            <person name="Burki F."/>
            <person name="Gruber A."/>
            <person name="Irimia M."/>
            <person name="Maruyama S."/>
            <person name="Arias M.C."/>
            <person name="Ball S.G."/>
            <person name="Gile G.H."/>
            <person name="Hirakawa Y."/>
            <person name="Hopkins J.F."/>
            <person name="Rensing S.A."/>
            <person name="Schmutz J."/>
            <person name="Symeonidi A."/>
            <person name="Elias M."/>
            <person name="Eveleigh R.J."/>
            <person name="Herman E.K."/>
            <person name="Klute M.J."/>
            <person name="Nakayama T."/>
            <person name="Obornik M."/>
            <person name="Reyes-Prieto A."/>
            <person name="Armbrust E.V."/>
            <person name="Aves S.J."/>
            <person name="Beiko R.G."/>
            <person name="Coutinho P."/>
            <person name="Dacks J.B."/>
            <person name="Durnford D.G."/>
            <person name="Fast N.M."/>
            <person name="Green B.R."/>
            <person name="Grisdale C."/>
            <person name="Hempe F."/>
            <person name="Henrissat B."/>
            <person name="Hoppner M.P."/>
            <person name="Ishida K.-I."/>
            <person name="Kim E."/>
            <person name="Koreny L."/>
            <person name="Kroth P.G."/>
            <person name="Liu Y."/>
            <person name="Malik S.-B."/>
            <person name="Maier U.G."/>
            <person name="McRose D."/>
            <person name="Mock T."/>
            <person name="Neilson J.A."/>
            <person name="Onodera N.T."/>
            <person name="Poole A.M."/>
            <person name="Pritham E.J."/>
            <person name="Richards T.A."/>
            <person name="Rocap G."/>
            <person name="Roy S.W."/>
            <person name="Sarai C."/>
            <person name="Schaack S."/>
            <person name="Shirato S."/>
            <person name="Slamovits C.H."/>
            <person name="Spencer D.F."/>
            <person name="Suzuki S."/>
            <person name="Worden A.Z."/>
            <person name="Zauner S."/>
            <person name="Barry K."/>
            <person name="Bell C."/>
            <person name="Bharti A.K."/>
            <person name="Crow J.A."/>
            <person name="Grimwood J."/>
            <person name="Kramer R."/>
            <person name="Lindquist E."/>
            <person name="Lucas S."/>
            <person name="Salamov A."/>
            <person name="McFadden G.I."/>
            <person name="Lane C.E."/>
            <person name="Keeling P.J."/>
            <person name="Gray M.W."/>
            <person name="Grigoriev I.V."/>
            <person name="Archibald J.M."/>
        </authorList>
    </citation>
    <scope>NUCLEOTIDE SEQUENCE</scope>
    <source>
        <strain evidence="4">CCMP2712</strain>
    </source>
</reference>
<protein>
    <recommendedName>
        <fullName evidence="1">Transcription and mRNA export factor ENY2</fullName>
    </recommendedName>
    <alternativeName>
        <fullName evidence="1">Enhancer of yellow 2 transcription factor homolog</fullName>
    </alternativeName>
</protein>
<dbReference type="PANTHER" id="PTHR12514">
    <property type="entry name" value="ENHANCER OF YELLOW 2 TRANSCRIPTION FACTOR"/>
    <property type="match status" value="1"/>
</dbReference>
<dbReference type="Gene3D" id="1.10.246.140">
    <property type="match status" value="1"/>
</dbReference>
<dbReference type="InterPro" id="IPR038212">
    <property type="entry name" value="TF_EnY2_sf"/>
</dbReference>
<dbReference type="InterPro" id="IPR018783">
    <property type="entry name" value="TF_ENY2"/>
</dbReference>
<dbReference type="OrthoDB" id="6221744at2759"/>
<keyword evidence="1" id="KW-0813">Transport</keyword>
<dbReference type="GO" id="GO:0006325">
    <property type="term" value="P:chromatin organization"/>
    <property type="evidence" value="ECO:0007669"/>
    <property type="project" value="UniProtKB-KW"/>
</dbReference>
<comment type="subunit">
    <text evidence="1">Component of the nuclear pore complex (NPC)-associated TREX-2 complex (transcription and export complex 2). Component of the SAGA transcription coactivator-HAT complex. Within the SAGA complex, participates to a subcomplex of SAGA called the DUB module (deubiquitination module).</text>
</comment>
<dbReference type="Proteomes" id="UP000011087">
    <property type="component" value="Unassembled WGS sequence"/>
</dbReference>
<name>L1JQ09_GUITC</name>
<dbReference type="HOGENOM" id="CLU_134052_1_2_1"/>
<dbReference type="GO" id="GO:0005654">
    <property type="term" value="C:nucleoplasm"/>
    <property type="evidence" value="ECO:0007669"/>
    <property type="project" value="UniProtKB-SubCell"/>
</dbReference>
<dbReference type="GO" id="GO:0005643">
    <property type="term" value="C:nuclear pore"/>
    <property type="evidence" value="ECO:0007669"/>
    <property type="project" value="UniProtKB-UniRule"/>
</dbReference>
<keyword evidence="1" id="KW-0010">Activator</keyword>
<dbReference type="GO" id="GO:0006368">
    <property type="term" value="P:transcription elongation by RNA polymerase II"/>
    <property type="evidence" value="ECO:0007669"/>
    <property type="project" value="UniProtKB-UniRule"/>
</dbReference>
<accession>L1JQ09</accession>
<dbReference type="EMBL" id="JH992979">
    <property type="protein sequence ID" value="EKX50344.1"/>
    <property type="molecule type" value="Genomic_DNA"/>
</dbReference>
<sequence length="87" mass="10378">MASNDEDALRRRDRLKEILKKRLQEVGWEEEMQDYCRELIQNKSLEHIDVPKLVQEIAQKSRAAVPDNIREEISSQVKYFLQHPSKE</sequence>
<dbReference type="AlphaFoldDB" id="L1JQ09"/>
<dbReference type="KEGG" id="gtt:GUITHDRAFT_104154"/>
<reference evidence="3" key="3">
    <citation type="submission" date="2016-03" db="UniProtKB">
        <authorList>
            <consortium name="EnsemblProtists"/>
        </authorList>
    </citation>
    <scope>IDENTIFICATION</scope>
</reference>
<gene>
    <name evidence="2" type="ORF">GUITHDRAFT_104154</name>
</gene>
<keyword evidence="1" id="KW-0653">Protein transport</keyword>
<evidence type="ECO:0000313" key="4">
    <source>
        <dbReference type="Proteomes" id="UP000011087"/>
    </source>
</evidence>
<evidence type="ECO:0000313" key="3">
    <source>
        <dbReference type="EnsemblProtists" id="EKX50344"/>
    </source>
</evidence>
<keyword evidence="1" id="KW-0509">mRNA transport</keyword>
<keyword evidence="1" id="KW-0811">Translocation</keyword>